<evidence type="ECO:0000313" key="1">
    <source>
        <dbReference type="EMBL" id="ELZ12624.1"/>
    </source>
</evidence>
<proteinExistence type="predicted"/>
<evidence type="ECO:0000313" key="2">
    <source>
        <dbReference type="Proteomes" id="UP000011560"/>
    </source>
</evidence>
<accession>M0BSG1</accession>
<dbReference type="AlphaFoldDB" id="M0BSG1"/>
<dbReference type="EMBL" id="AOIQ01000008">
    <property type="protein sequence ID" value="ELZ12624.1"/>
    <property type="molecule type" value="Genomic_DNA"/>
</dbReference>
<organism evidence="1 2">
    <name type="scientific">Halovivax asiaticus JCM 14624</name>
    <dbReference type="NCBI Taxonomy" id="1227490"/>
    <lineage>
        <taxon>Archaea</taxon>
        <taxon>Methanobacteriati</taxon>
        <taxon>Methanobacteriota</taxon>
        <taxon>Stenosarchaea group</taxon>
        <taxon>Halobacteria</taxon>
        <taxon>Halobacteriales</taxon>
        <taxon>Natrialbaceae</taxon>
        <taxon>Halovivax</taxon>
    </lineage>
</organism>
<protein>
    <submittedName>
        <fullName evidence="1">Uncharacterized protein</fullName>
    </submittedName>
</protein>
<comment type="caution">
    <text evidence="1">The sequence shown here is derived from an EMBL/GenBank/DDBJ whole genome shotgun (WGS) entry which is preliminary data.</text>
</comment>
<dbReference type="Proteomes" id="UP000011560">
    <property type="component" value="Unassembled WGS sequence"/>
</dbReference>
<name>M0BSG1_9EURY</name>
<reference evidence="1 2" key="1">
    <citation type="journal article" date="2014" name="PLoS Genet.">
        <title>Phylogenetically driven sequencing of extremely halophilic archaea reveals strategies for static and dynamic osmo-response.</title>
        <authorList>
            <person name="Becker E.A."/>
            <person name="Seitzer P.M."/>
            <person name="Tritt A."/>
            <person name="Larsen D."/>
            <person name="Krusor M."/>
            <person name="Yao A.I."/>
            <person name="Wu D."/>
            <person name="Madern D."/>
            <person name="Eisen J.A."/>
            <person name="Darling A.E."/>
            <person name="Facciotti M.T."/>
        </authorList>
    </citation>
    <scope>NUCLEOTIDE SEQUENCE [LARGE SCALE GENOMIC DNA]</scope>
    <source>
        <strain evidence="1 2">JCM 14624</strain>
    </source>
</reference>
<sequence>MSLEETVEYLSEELDIERSEHVRETGEAVAELRD</sequence>
<keyword evidence="2" id="KW-1185">Reference proteome</keyword>
<gene>
    <name evidence="1" type="ORF">C479_04487</name>
</gene>